<evidence type="ECO:0000256" key="1">
    <source>
        <dbReference type="SAM" id="SignalP"/>
    </source>
</evidence>
<evidence type="ECO:0000313" key="3">
    <source>
        <dbReference type="Proteomes" id="UP000447434"/>
    </source>
</evidence>
<dbReference type="InterPro" id="IPR035513">
    <property type="entry name" value="Invertase/methylesterase_inhib"/>
</dbReference>
<keyword evidence="1" id="KW-0732">Signal</keyword>
<reference evidence="3" key="1">
    <citation type="journal article" date="2020" name="Nat. Commun.">
        <title>Genome sequence of the cluster root forming white lupin.</title>
        <authorList>
            <person name="Hufnagel B."/>
            <person name="Marques A."/>
            <person name="Soriano A."/>
            <person name="Marques L."/>
            <person name="Divol F."/>
            <person name="Doumas P."/>
            <person name="Sallet E."/>
            <person name="Mancinotti D."/>
            <person name="Carrere S."/>
            <person name="Marande W."/>
            <person name="Arribat S."/>
            <person name="Keller J."/>
            <person name="Huneau C."/>
            <person name="Blein T."/>
            <person name="Aime D."/>
            <person name="Laguerre M."/>
            <person name="Taylor J."/>
            <person name="Schubert V."/>
            <person name="Nelson M."/>
            <person name="Geu-Flores F."/>
            <person name="Crespi M."/>
            <person name="Gallardo-Guerrero K."/>
            <person name="Delaux P.-M."/>
            <person name="Salse J."/>
            <person name="Berges H."/>
            <person name="Guyot R."/>
            <person name="Gouzy J."/>
            <person name="Peret B."/>
        </authorList>
    </citation>
    <scope>NUCLEOTIDE SEQUENCE [LARGE SCALE GENOMIC DNA]</scope>
    <source>
        <strain evidence="3">cv. Amiga</strain>
    </source>
</reference>
<sequence length="168" mass="18496">MNSVKVSCLLFTLSMILMSESFIPASSEKILYASVCEETKDPACIPLFKDDPKISKANNYFDLSGFILDLAVEKAKEGQNYMREIAKKYPTIDACANSFYTSTISSFMSAKVELNQDTMTANYDAKVAGDGPRYCVEALAKVKLDNPTINKIVGLLSLAAFYATNHLD</sequence>
<organism evidence="2 3">
    <name type="scientific">Lupinus albus</name>
    <name type="common">White lupine</name>
    <name type="synonym">Lupinus termis</name>
    <dbReference type="NCBI Taxonomy" id="3870"/>
    <lineage>
        <taxon>Eukaryota</taxon>
        <taxon>Viridiplantae</taxon>
        <taxon>Streptophyta</taxon>
        <taxon>Embryophyta</taxon>
        <taxon>Tracheophyta</taxon>
        <taxon>Spermatophyta</taxon>
        <taxon>Magnoliopsida</taxon>
        <taxon>eudicotyledons</taxon>
        <taxon>Gunneridae</taxon>
        <taxon>Pentapetalae</taxon>
        <taxon>rosids</taxon>
        <taxon>fabids</taxon>
        <taxon>Fabales</taxon>
        <taxon>Fabaceae</taxon>
        <taxon>Papilionoideae</taxon>
        <taxon>50 kb inversion clade</taxon>
        <taxon>genistoids sensu lato</taxon>
        <taxon>core genistoids</taxon>
        <taxon>Genisteae</taxon>
        <taxon>Lupinus</taxon>
    </lineage>
</organism>
<accession>A0A6A4NSW7</accession>
<feature type="chain" id="PRO_5025358297" evidence="1">
    <location>
        <begin position="28"/>
        <end position="168"/>
    </location>
</feature>
<dbReference type="OrthoDB" id="1094634at2759"/>
<keyword evidence="3" id="KW-1185">Reference proteome</keyword>
<comment type="caution">
    <text evidence="2">The sequence shown here is derived from an EMBL/GenBank/DDBJ whole genome shotgun (WGS) entry which is preliminary data.</text>
</comment>
<gene>
    <name evidence="2" type="ORF">Lalb_Chr19g0130061</name>
</gene>
<feature type="signal peptide" evidence="1">
    <location>
        <begin position="1"/>
        <end position="27"/>
    </location>
</feature>
<protein>
    <submittedName>
        <fullName evidence="2">Putative pectinesterase inhibitor domain-containing protein</fullName>
    </submittedName>
</protein>
<dbReference type="Proteomes" id="UP000447434">
    <property type="component" value="Chromosome 19"/>
</dbReference>
<dbReference type="Gene3D" id="1.20.140.40">
    <property type="entry name" value="Invertase/pectin methylesterase inhibitor family protein"/>
    <property type="match status" value="1"/>
</dbReference>
<dbReference type="EMBL" id="WOCE01000019">
    <property type="protein sequence ID" value="KAE9592512.1"/>
    <property type="molecule type" value="Genomic_DNA"/>
</dbReference>
<dbReference type="PANTHER" id="PTHR31890:SF9">
    <property type="entry name" value="PLANT INVERTASE_PECTIN METHYLESTERASE INHIBITOR SUPERFAMILY PROTEIN"/>
    <property type="match status" value="1"/>
</dbReference>
<dbReference type="AlphaFoldDB" id="A0A6A4NSW7"/>
<evidence type="ECO:0000313" key="2">
    <source>
        <dbReference type="EMBL" id="KAE9592512.1"/>
    </source>
</evidence>
<dbReference type="PANTHER" id="PTHR31890">
    <property type="entry name" value="PLANT INVERTASE/PECTIN METHYLESTERASE INHIBITOR SUPERFAMILY PROTEIN"/>
    <property type="match status" value="1"/>
</dbReference>
<name>A0A6A4NSW7_LUPAL</name>
<dbReference type="SUPFAM" id="SSF101148">
    <property type="entry name" value="Plant invertase/pectin methylesterase inhibitor"/>
    <property type="match status" value="1"/>
</dbReference>
<proteinExistence type="predicted"/>